<sequence length="137" mass="15976">MVNDFFINGKRAYEKFGLRMSEDFIPALLTPPPLKDFIENKSRNKNGKTVIYFNPVFDERDVTLTFTIEGLNKSDYKSKFDLFMAELKKGKVEIQVPDVGNEIYRLTYKSSSNFGINRQRTFSKISIKFNEPDPDNR</sequence>
<gene>
    <name evidence="1" type="ORF">DDY73_05785</name>
</gene>
<dbReference type="AlphaFoldDB" id="A0A354M1V9"/>
<accession>A0A354M1V9</accession>
<evidence type="ECO:0000313" key="2">
    <source>
        <dbReference type="Proteomes" id="UP000262954"/>
    </source>
</evidence>
<comment type="caution">
    <text evidence="1">The sequence shown here is derived from an EMBL/GenBank/DDBJ whole genome shotgun (WGS) entry which is preliminary data.</text>
</comment>
<name>A0A354M1V9_9BACT</name>
<dbReference type="Proteomes" id="UP000262954">
    <property type="component" value="Unassembled WGS sequence"/>
</dbReference>
<dbReference type="RefSeq" id="WP_022390733.1">
    <property type="nucleotide sequence ID" value="NZ_CAUAJF010000090.1"/>
</dbReference>
<organism evidence="1 2">
    <name type="scientific">Coprobacter fastidiosus</name>
    <dbReference type="NCBI Taxonomy" id="1099853"/>
    <lineage>
        <taxon>Bacteria</taxon>
        <taxon>Pseudomonadati</taxon>
        <taxon>Bacteroidota</taxon>
        <taxon>Bacteroidia</taxon>
        <taxon>Bacteroidales</taxon>
        <taxon>Barnesiellaceae</taxon>
        <taxon>Coprobacter</taxon>
    </lineage>
</organism>
<dbReference type="EMBL" id="DNWC01000077">
    <property type="protein sequence ID" value="HBJ08498.1"/>
    <property type="molecule type" value="Genomic_DNA"/>
</dbReference>
<protein>
    <submittedName>
        <fullName evidence="1">Uncharacterized protein</fullName>
    </submittedName>
</protein>
<reference evidence="1 2" key="1">
    <citation type="journal article" date="2018" name="Nat. Biotechnol.">
        <title>A standardized bacterial taxonomy based on genome phylogeny substantially revises the tree of life.</title>
        <authorList>
            <person name="Parks D.H."/>
            <person name="Chuvochina M."/>
            <person name="Waite D.W."/>
            <person name="Rinke C."/>
            <person name="Skarshewski A."/>
            <person name="Chaumeil P.A."/>
            <person name="Hugenholtz P."/>
        </authorList>
    </citation>
    <scope>NUCLEOTIDE SEQUENCE [LARGE SCALE GENOMIC DNA]</scope>
    <source>
        <strain evidence="1">UBA11482</strain>
    </source>
</reference>
<proteinExistence type="predicted"/>
<evidence type="ECO:0000313" key="1">
    <source>
        <dbReference type="EMBL" id="HBJ08498.1"/>
    </source>
</evidence>